<organism evidence="1 2">
    <name type="scientific">Methylobacterium nodulans (strain LMG 21967 / CNCM I-2342 / ORS 2060)</name>
    <dbReference type="NCBI Taxonomy" id="460265"/>
    <lineage>
        <taxon>Bacteria</taxon>
        <taxon>Pseudomonadati</taxon>
        <taxon>Pseudomonadota</taxon>
        <taxon>Alphaproteobacteria</taxon>
        <taxon>Hyphomicrobiales</taxon>
        <taxon>Methylobacteriaceae</taxon>
        <taxon>Methylobacterium</taxon>
    </lineage>
</organism>
<evidence type="ECO:0000313" key="1">
    <source>
        <dbReference type="EMBL" id="ACL55938.1"/>
    </source>
</evidence>
<dbReference type="AlphaFoldDB" id="B8IGN8"/>
<dbReference type="RefSeq" id="WP_015927639.1">
    <property type="nucleotide sequence ID" value="NC_011894.1"/>
</dbReference>
<proteinExistence type="predicted"/>
<keyword evidence="2" id="KW-1185">Reference proteome</keyword>
<dbReference type="EMBL" id="CP001349">
    <property type="protein sequence ID" value="ACL55938.1"/>
    <property type="molecule type" value="Genomic_DNA"/>
</dbReference>
<protein>
    <recommendedName>
        <fullName evidence="3">Cthe-2314-like HEPN domain-containing protein</fullName>
    </recommendedName>
</protein>
<evidence type="ECO:0008006" key="3">
    <source>
        <dbReference type="Google" id="ProtNLM"/>
    </source>
</evidence>
<dbReference type="HOGENOM" id="CLU_1101846_0_0_5"/>
<gene>
    <name evidence="1" type="ordered locus">Mnod_0919</name>
</gene>
<dbReference type="eggNOG" id="ENOG502Z9K9">
    <property type="taxonomic scope" value="Bacteria"/>
</dbReference>
<reference evidence="1 2" key="1">
    <citation type="submission" date="2009-01" db="EMBL/GenBank/DDBJ databases">
        <title>Complete sequence of chromosome of Methylobacterium nodulans ORS 2060.</title>
        <authorList>
            <consortium name="US DOE Joint Genome Institute"/>
            <person name="Lucas S."/>
            <person name="Copeland A."/>
            <person name="Lapidus A."/>
            <person name="Glavina del Rio T."/>
            <person name="Dalin E."/>
            <person name="Tice H."/>
            <person name="Bruce D."/>
            <person name="Goodwin L."/>
            <person name="Pitluck S."/>
            <person name="Sims D."/>
            <person name="Brettin T."/>
            <person name="Detter J.C."/>
            <person name="Han C."/>
            <person name="Larimer F."/>
            <person name="Land M."/>
            <person name="Hauser L."/>
            <person name="Kyrpides N."/>
            <person name="Ivanova N."/>
            <person name="Marx C.J."/>
            <person name="Richardson P."/>
        </authorList>
    </citation>
    <scope>NUCLEOTIDE SEQUENCE [LARGE SCALE GENOMIC DNA]</scope>
    <source>
        <strain evidence="2">LMG 21967 / CNCM I-2342 / ORS 2060</strain>
    </source>
</reference>
<name>B8IGN8_METNO</name>
<sequence length="252" mass="29057">MTISLYRQYRRALKALPSTGRLMPYGWSPLPRQIDTQWLPYADMLEEFSRGLANVINDLTDKEWRLRAWAMVIAPLSDAQKLATTREFIDAVATVAVGLPYVIRCRFAFAVAHLCHQANQLKTDPWTDDLPLDGELDQSHADRCGKPWRRYRPLKQRLERINAKDFRQGTGDFRNVYTHRLEPHFVVGISQLVSRQVLDDGRVRYIYGSQPPLDLVAVADLLATQRDRCYLAFEAFQALVDEHAEAIRSQSR</sequence>
<dbReference type="OrthoDB" id="8115861at2"/>
<evidence type="ECO:0000313" key="2">
    <source>
        <dbReference type="Proteomes" id="UP000008207"/>
    </source>
</evidence>
<dbReference type="Proteomes" id="UP000008207">
    <property type="component" value="Chromosome"/>
</dbReference>
<accession>B8IGN8</accession>
<dbReference type="KEGG" id="mno:Mnod_0919"/>
<dbReference type="STRING" id="460265.Mnod_0919"/>